<evidence type="ECO:0000259" key="1">
    <source>
        <dbReference type="Pfam" id="PF01636"/>
    </source>
</evidence>
<dbReference type="InterPro" id="IPR011009">
    <property type="entry name" value="Kinase-like_dom_sf"/>
</dbReference>
<dbReference type="Proteomes" id="UP000265882">
    <property type="component" value="Unassembled WGS sequence"/>
</dbReference>
<dbReference type="InterPro" id="IPR002575">
    <property type="entry name" value="Aminoglycoside_PTrfase"/>
</dbReference>
<accession>A0A3A4N9K9</accession>
<sequence length="367" mass="42273">MPREFNPCKLQKIPDSTMASAPNWKLESYLAQKLGCADLKIIREWRNTEGWSMETFSLGLSYRKNGKSVEQDIILRREPAAGLLEPYDASIEFRVLDALQHSGIALARTYWYEPDPSVFERPFYVMEKVEGDVHFLTRENDPDYRLIPDDRERASLAADFIENLVRIHTCDWRAAGLDFLGDPGPGRGSALSQVEYWEQVIERAGYRRKPIVSLAVNWLKHNAPHNECVRLVHGDYRTGNYIHRNGRIRAVLDWEMVHLGDPHEDLVYVLGGLWRSPAPTNWVSHLMPEDEFLDKYQEKSGIHVDRQKLDYYQILNDLKAVGITSTAAHAFATGKNLDLRPGVFAFLIDMFYYSLAKYLGKQLRVSQ</sequence>
<dbReference type="InterPro" id="IPR041726">
    <property type="entry name" value="ACAD10_11_N"/>
</dbReference>
<feature type="domain" description="Aminoglycoside phosphotransferase" evidence="1">
    <location>
        <begin position="71"/>
        <end position="284"/>
    </location>
</feature>
<reference evidence="2 3" key="1">
    <citation type="journal article" date="2017" name="ISME J.">
        <title>Energy and carbon metabolisms in a deep terrestrial subsurface fluid microbial community.</title>
        <authorList>
            <person name="Momper L."/>
            <person name="Jungbluth S.P."/>
            <person name="Lee M.D."/>
            <person name="Amend J.P."/>
        </authorList>
    </citation>
    <scope>NUCLEOTIDE SEQUENCE [LARGE SCALE GENOMIC DNA]</scope>
    <source>
        <strain evidence="2">SURF_5</strain>
    </source>
</reference>
<name>A0A3A4N9K9_ABYX5</name>
<proteinExistence type="predicted"/>
<dbReference type="Pfam" id="PF01636">
    <property type="entry name" value="APH"/>
    <property type="match status" value="1"/>
</dbReference>
<dbReference type="SUPFAM" id="SSF56112">
    <property type="entry name" value="Protein kinase-like (PK-like)"/>
    <property type="match status" value="1"/>
</dbReference>
<comment type="caution">
    <text evidence="2">The sequence shown here is derived from an EMBL/GenBank/DDBJ whole genome shotgun (WGS) entry which is preliminary data.</text>
</comment>
<dbReference type="Gene3D" id="3.90.1200.10">
    <property type="match status" value="1"/>
</dbReference>
<dbReference type="CDD" id="cd05154">
    <property type="entry name" value="ACAD10_11_N-like"/>
    <property type="match status" value="1"/>
</dbReference>
<dbReference type="Gene3D" id="3.30.200.20">
    <property type="entry name" value="Phosphorylase Kinase, domain 1"/>
    <property type="match status" value="1"/>
</dbReference>
<protein>
    <submittedName>
        <fullName evidence="2">Phosphotransferase family protein</fullName>
    </submittedName>
</protein>
<dbReference type="PANTHER" id="PTHR21310:SF57">
    <property type="entry name" value="BLR2944 PROTEIN"/>
    <property type="match status" value="1"/>
</dbReference>
<dbReference type="PANTHER" id="PTHR21310">
    <property type="entry name" value="AMINOGLYCOSIDE PHOSPHOTRANSFERASE-RELATED-RELATED"/>
    <property type="match status" value="1"/>
</dbReference>
<organism evidence="2 3">
    <name type="scientific">Abyssobacteria bacterium (strain SURF_5)</name>
    <dbReference type="NCBI Taxonomy" id="2093360"/>
    <lineage>
        <taxon>Bacteria</taxon>
        <taxon>Pseudomonadati</taxon>
        <taxon>Candidatus Hydrogenedentota</taxon>
        <taxon>Candidatus Abyssobacteria</taxon>
    </lineage>
</organism>
<gene>
    <name evidence="2" type="ORF">C4520_19040</name>
</gene>
<dbReference type="InterPro" id="IPR051678">
    <property type="entry name" value="AGP_Transferase"/>
</dbReference>
<keyword evidence="2" id="KW-0808">Transferase</keyword>
<dbReference type="AlphaFoldDB" id="A0A3A4N9K9"/>
<evidence type="ECO:0000313" key="2">
    <source>
        <dbReference type="EMBL" id="RJP16112.1"/>
    </source>
</evidence>
<evidence type="ECO:0000313" key="3">
    <source>
        <dbReference type="Proteomes" id="UP000265882"/>
    </source>
</evidence>
<dbReference type="EMBL" id="QZKU01000128">
    <property type="protein sequence ID" value="RJP16112.1"/>
    <property type="molecule type" value="Genomic_DNA"/>
</dbReference>
<dbReference type="GO" id="GO:0016740">
    <property type="term" value="F:transferase activity"/>
    <property type="evidence" value="ECO:0007669"/>
    <property type="project" value="UniProtKB-KW"/>
</dbReference>